<dbReference type="Gene3D" id="3.40.50.10420">
    <property type="entry name" value="NagB/RpiA/CoA transferase-like"/>
    <property type="match status" value="1"/>
</dbReference>
<keyword evidence="3" id="KW-1185">Reference proteome</keyword>
<dbReference type="RefSeq" id="WP_115578595.1">
    <property type="nucleotide sequence ID" value="NZ_NXLX01000003.1"/>
</dbReference>
<evidence type="ECO:0000259" key="1">
    <source>
        <dbReference type="Pfam" id="PF02589"/>
    </source>
</evidence>
<dbReference type="Pfam" id="PF02589">
    <property type="entry name" value="LUD_dom"/>
    <property type="match status" value="1"/>
</dbReference>
<comment type="caution">
    <text evidence="2">The sequence shown here is derived from an EMBL/GenBank/DDBJ whole genome shotgun (WGS) entry which is preliminary data.</text>
</comment>
<proteinExistence type="predicted"/>
<dbReference type="InterPro" id="IPR003741">
    <property type="entry name" value="LUD_dom"/>
</dbReference>
<reference evidence="2 3" key="1">
    <citation type="submission" date="2018-04" db="EMBL/GenBank/DDBJ databases">
        <title>Novel Campyloabacter and Helicobacter Species and Strains.</title>
        <authorList>
            <person name="Mannion A.J."/>
            <person name="Shen Z."/>
            <person name="Fox J.G."/>
        </authorList>
    </citation>
    <scope>NUCLEOTIDE SEQUENCE [LARGE SCALE GENOMIC DNA]</scope>
    <source>
        <strain evidence="2 3">MIT 04-9362</strain>
    </source>
</reference>
<gene>
    <name evidence="2" type="ORF">CQA57_02125</name>
</gene>
<organism evidence="2 3">
    <name type="scientific">Helicobacter anseris</name>
    <dbReference type="NCBI Taxonomy" id="375926"/>
    <lineage>
        <taxon>Bacteria</taxon>
        <taxon>Pseudomonadati</taxon>
        <taxon>Campylobacterota</taxon>
        <taxon>Epsilonproteobacteria</taxon>
        <taxon>Campylobacterales</taxon>
        <taxon>Helicobacteraceae</taxon>
        <taxon>Helicobacter</taxon>
    </lineage>
</organism>
<sequence>MSKNLILSNIKEALSHREEFLDKGNFRDIIKREQDDILQEYIRLQKSNMADVIISSKEKLFEDMQKLLLQIKPQKVLYANDLPCDMNKFDGFEKMPYCNTIETNREKMFDVDVSIVNARCGIANLGIMGLVSSVDSPRLTSLIAPHCIMLLDSTKIVWNLFEGIKFLKSLNTDLATNLLFIAGPSRTADIELKTVFGVHGPQKVSVILY</sequence>
<dbReference type="InterPro" id="IPR024185">
    <property type="entry name" value="FTHF_cligase-like_sf"/>
</dbReference>
<dbReference type="Proteomes" id="UP000256695">
    <property type="component" value="Unassembled WGS sequence"/>
</dbReference>
<dbReference type="SUPFAM" id="SSF100950">
    <property type="entry name" value="NagB/RpiA/CoA transferase-like"/>
    <property type="match status" value="1"/>
</dbReference>
<protein>
    <submittedName>
        <fullName evidence="2">Lactate utilization protein C</fullName>
    </submittedName>
</protein>
<feature type="domain" description="LUD" evidence="1">
    <location>
        <begin position="97"/>
        <end position="208"/>
    </location>
</feature>
<dbReference type="OrthoDB" id="9794187at2"/>
<dbReference type="InterPro" id="IPR037171">
    <property type="entry name" value="NagB/RpiA_transferase-like"/>
</dbReference>
<dbReference type="AlphaFoldDB" id="A0A3D8JAI6"/>
<evidence type="ECO:0000313" key="2">
    <source>
        <dbReference type="EMBL" id="RDU74300.1"/>
    </source>
</evidence>
<dbReference type="EMBL" id="NXLX01000003">
    <property type="protein sequence ID" value="RDU74300.1"/>
    <property type="molecule type" value="Genomic_DNA"/>
</dbReference>
<dbReference type="PANTHER" id="PTHR43682:SF1">
    <property type="entry name" value="LACTATE UTILIZATION PROTEIN C"/>
    <property type="match status" value="1"/>
</dbReference>
<evidence type="ECO:0000313" key="3">
    <source>
        <dbReference type="Proteomes" id="UP000256695"/>
    </source>
</evidence>
<accession>A0A3D8JAI6</accession>
<name>A0A3D8JAI6_9HELI</name>
<dbReference type="PANTHER" id="PTHR43682">
    <property type="entry name" value="LACTATE UTILIZATION PROTEIN C"/>
    <property type="match status" value="1"/>
</dbReference>